<feature type="region of interest" description="Disordered" evidence="1">
    <location>
        <begin position="37"/>
        <end position="57"/>
    </location>
</feature>
<evidence type="ECO:0000256" key="1">
    <source>
        <dbReference type="SAM" id="MobiDB-lite"/>
    </source>
</evidence>
<organism evidence="2 3">
    <name type="scientific">Sphingomonas xinjiangensis</name>
    <dbReference type="NCBI Taxonomy" id="643568"/>
    <lineage>
        <taxon>Bacteria</taxon>
        <taxon>Pseudomonadati</taxon>
        <taxon>Pseudomonadota</taxon>
        <taxon>Alphaproteobacteria</taxon>
        <taxon>Sphingomonadales</taxon>
        <taxon>Sphingomonadaceae</taxon>
        <taxon>Sphingomonas</taxon>
    </lineage>
</organism>
<dbReference type="RefSeq" id="WP_184090066.1">
    <property type="nucleotide sequence ID" value="NZ_JACIJF010000012.1"/>
</dbReference>
<sequence length="89" mass="10082">MARNLGQLDVADEQISHFVLEPGANDRRNYKAELLKEPDSERPGLEHHPLCMKNGRSRSSCQSVSQYRPLIHHLLTKPSLQRATHLNGS</sequence>
<dbReference type="Proteomes" id="UP000527143">
    <property type="component" value="Unassembled WGS sequence"/>
</dbReference>
<reference evidence="2 3" key="1">
    <citation type="submission" date="2020-08" db="EMBL/GenBank/DDBJ databases">
        <title>Genomic Encyclopedia of Type Strains, Phase IV (KMG-IV): sequencing the most valuable type-strain genomes for metagenomic binning, comparative biology and taxonomic classification.</title>
        <authorList>
            <person name="Goeker M."/>
        </authorList>
    </citation>
    <scope>NUCLEOTIDE SEQUENCE [LARGE SCALE GENOMIC DNA]</scope>
    <source>
        <strain evidence="2 3">DSM 26736</strain>
    </source>
</reference>
<protein>
    <submittedName>
        <fullName evidence="2">Uncharacterized protein</fullName>
    </submittedName>
</protein>
<evidence type="ECO:0000313" key="3">
    <source>
        <dbReference type="Proteomes" id="UP000527143"/>
    </source>
</evidence>
<evidence type="ECO:0000313" key="2">
    <source>
        <dbReference type="EMBL" id="MBB5712095.1"/>
    </source>
</evidence>
<keyword evidence="3" id="KW-1185">Reference proteome</keyword>
<accession>A0A840YI56</accession>
<feature type="compositionally biased region" description="Basic and acidic residues" evidence="1">
    <location>
        <begin position="37"/>
        <end position="49"/>
    </location>
</feature>
<dbReference type="EMBL" id="JACIJF010000012">
    <property type="protein sequence ID" value="MBB5712095.1"/>
    <property type="molecule type" value="Genomic_DNA"/>
</dbReference>
<proteinExistence type="predicted"/>
<dbReference type="AlphaFoldDB" id="A0A840YI56"/>
<gene>
    <name evidence="2" type="ORF">FHT02_003351</name>
</gene>
<name>A0A840YI56_9SPHN</name>
<comment type="caution">
    <text evidence="2">The sequence shown here is derived from an EMBL/GenBank/DDBJ whole genome shotgun (WGS) entry which is preliminary data.</text>
</comment>